<dbReference type="InterPro" id="IPR045621">
    <property type="entry name" value="BPD_transp_1_N"/>
</dbReference>
<organism evidence="9 10">
    <name type="scientific">Tectimicrobiota bacterium</name>
    <dbReference type="NCBI Taxonomy" id="2528274"/>
    <lineage>
        <taxon>Bacteria</taxon>
        <taxon>Pseudomonadati</taxon>
        <taxon>Nitrospinota/Tectimicrobiota group</taxon>
        <taxon>Candidatus Tectimicrobiota</taxon>
    </lineage>
</organism>
<evidence type="ECO:0000256" key="2">
    <source>
        <dbReference type="ARBA" id="ARBA00022448"/>
    </source>
</evidence>
<proteinExistence type="inferred from homology"/>
<dbReference type="CDD" id="cd06261">
    <property type="entry name" value="TM_PBP2"/>
    <property type="match status" value="1"/>
</dbReference>
<feature type="domain" description="ABC transmembrane type-1" evidence="8">
    <location>
        <begin position="94"/>
        <end position="295"/>
    </location>
</feature>
<keyword evidence="5 7" id="KW-1133">Transmembrane helix</keyword>
<comment type="subcellular location">
    <subcellularLocation>
        <location evidence="1 7">Cell membrane</location>
        <topology evidence="1 7">Multi-pass membrane protein</topology>
    </subcellularLocation>
</comment>
<dbReference type="EMBL" id="JACPUR010000024">
    <property type="protein sequence ID" value="MBI3128189.1"/>
    <property type="molecule type" value="Genomic_DNA"/>
</dbReference>
<dbReference type="GO" id="GO:0005886">
    <property type="term" value="C:plasma membrane"/>
    <property type="evidence" value="ECO:0007669"/>
    <property type="project" value="UniProtKB-SubCell"/>
</dbReference>
<evidence type="ECO:0000256" key="4">
    <source>
        <dbReference type="ARBA" id="ARBA00022692"/>
    </source>
</evidence>
<evidence type="ECO:0000313" key="10">
    <source>
        <dbReference type="Proteomes" id="UP000782312"/>
    </source>
</evidence>
<dbReference type="Gene3D" id="1.10.3720.10">
    <property type="entry name" value="MetI-like"/>
    <property type="match status" value="1"/>
</dbReference>
<feature type="transmembrane region" description="Helical" evidence="7">
    <location>
        <begin position="272"/>
        <end position="295"/>
    </location>
</feature>
<keyword evidence="6 7" id="KW-0472">Membrane</keyword>
<dbReference type="Proteomes" id="UP000782312">
    <property type="component" value="Unassembled WGS sequence"/>
</dbReference>
<sequence length="305" mass="33615">MGAYLVRRAIRAVLVVVGVSFISFAVLFMSGDPTDVLVGEDWTREEVRRLRHEMGLDKPWVVQYLLYASRAVRGNFGESLRYRRPAFDLIKERLPATLELALVALLLSIVLALPVGVLSAVKRGSVYDQFGMLFALVGQAMPVFWLGLMLILIFGVDLGWLPVSGRGTLAHLVLPAAALSTYSIARNTRVIRSSMLDVLMNDYITTARAKGLAEWTVIHLHGLRNAMIPVVTIIGLEFGHLLGGAVIVETIFAWPGIGRLMIQAVYAKDFPLVQASVTITALIFVSLNFIVDLLYSVLDPRVRLA</sequence>
<dbReference type="PANTHER" id="PTHR43163:SF6">
    <property type="entry name" value="DIPEPTIDE TRANSPORT SYSTEM PERMEASE PROTEIN DPPB-RELATED"/>
    <property type="match status" value="1"/>
</dbReference>
<evidence type="ECO:0000256" key="5">
    <source>
        <dbReference type="ARBA" id="ARBA00022989"/>
    </source>
</evidence>
<dbReference type="Pfam" id="PF19300">
    <property type="entry name" value="BPD_transp_1_N"/>
    <property type="match status" value="1"/>
</dbReference>
<evidence type="ECO:0000256" key="1">
    <source>
        <dbReference type="ARBA" id="ARBA00004651"/>
    </source>
</evidence>
<dbReference type="AlphaFoldDB" id="A0A932HYS5"/>
<feature type="transmembrane region" description="Helical" evidence="7">
    <location>
        <begin position="100"/>
        <end position="121"/>
    </location>
</feature>
<comment type="similarity">
    <text evidence="7">Belongs to the binding-protein-dependent transport system permease family.</text>
</comment>
<dbReference type="Pfam" id="PF00528">
    <property type="entry name" value="BPD_transp_1"/>
    <property type="match status" value="1"/>
</dbReference>
<keyword evidence="4 7" id="KW-0812">Transmembrane</keyword>
<feature type="transmembrane region" description="Helical" evidence="7">
    <location>
        <begin position="12"/>
        <end position="31"/>
    </location>
</feature>
<evidence type="ECO:0000256" key="6">
    <source>
        <dbReference type="ARBA" id="ARBA00023136"/>
    </source>
</evidence>
<gene>
    <name evidence="9" type="ORF">HYZ11_11340</name>
</gene>
<feature type="transmembrane region" description="Helical" evidence="7">
    <location>
        <begin position="168"/>
        <end position="185"/>
    </location>
</feature>
<keyword evidence="2 7" id="KW-0813">Transport</keyword>
<reference evidence="9" key="1">
    <citation type="submission" date="2020-07" db="EMBL/GenBank/DDBJ databases">
        <title>Huge and variable diversity of episymbiotic CPR bacteria and DPANN archaea in groundwater ecosystems.</title>
        <authorList>
            <person name="He C.Y."/>
            <person name="Keren R."/>
            <person name="Whittaker M."/>
            <person name="Farag I.F."/>
            <person name="Doudna J."/>
            <person name="Cate J.H.D."/>
            <person name="Banfield J.F."/>
        </authorList>
    </citation>
    <scope>NUCLEOTIDE SEQUENCE</scope>
    <source>
        <strain evidence="9">NC_groundwater_763_Ag_S-0.2um_68_21</strain>
    </source>
</reference>
<name>A0A932HYS5_UNCTE</name>
<evidence type="ECO:0000313" key="9">
    <source>
        <dbReference type="EMBL" id="MBI3128189.1"/>
    </source>
</evidence>
<feature type="transmembrane region" description="Helical" evidence="7">
    <location>
        <begin position="228"/>
        <end position="252"/>
    </location>
</feature>
<dbReference type="PANTHER" id="PTHR43163">
    <property type="entry name" value="DIPEPTIDE TRANSPORT SYSTEM PERMEASE PROTEIN DPPB-RELATED"/>
    <property type="match status" value="1"/>
</dbReference>
<accession>A0A932HYS5</accession>
<dbReference type="PROSITE" id="PS50928">
    <property type="entry name" value="ABC_TM1"/>
    <property type="match status" value="1"/>
</dbReference>
<protein>
    <submittedName>
        <fullName evidence="9">ABC transporter permease</fullName>
    </submittedName>
</protein>
<dbReference type="InterPro" id="IPR035906">
    <property type="entry name" value="MetI-like_sf"/>
</dbReference>
<evidence type="ECO:0000259" key="8">
    <source>
        <dbReference type="PROSITE" id="PS50928"/>
    </source>
</evidence>
<comment type="caution">
    <text evidence="9">The sequence shown here is derived from an EMBL/GenBank/DDBJ whole genome shotgun (WGS) entry which is preliminary data.</text>
</comment>
<dbReference type="GO" id="GO:0071916">
    <property type="term" value="F:dipeptide transmembrane transporter activity"/>
    <property type="evidence" value="ECO:0007669"/>
    <property type="project" value="TreeGrafter"/>
</dbReference>
<keyword evidence="3" id="KW-1003">Cell membrane</keyword>
<evidence type="ECO:0000256" key="7">
    <source>
        <dbReference type="RuleBase" id="RU363032"/>
    </source>
</evidence>
<dbReference type="InterPro" id="IPR000515">
    <property type="entry name" value="MetI-like"/>
</dbReference>
<evidence type="ECO:0000256" key="3">
    <source>
        <dbReference type="ARBA" id="ARBA00022475"/>
    </source>
</evidence>
<feature type="transmembrane region" description="Helical" evidence="7">
    <location>
        <begin position="133"/>
        <end position="156"/>
    </location>
</feature>
<dbReference type="SUPFAM" id="SSF161098">
    <property type="entry name" value="MetI-like"/>
    <property type="match status" value="1"/>
</dbReference>